<keyword evidence="3" id="KW-1003">Cell membrane</keyword>
<dbReference type="PANTHER" id="PTHR37937">
    <property type="entry name" value="CONJUGATIVE TRANSFER: DNA TRANSPORT"/>
    <property type="match status" value="1"/>
</dbReference>
<dbReference type="AlphaFoldDB" id="A0A369UWV6"/>
<evidence type="ECO:0000313" key="9">
    <source>
        <dbReference type="Proteomes" id="UP000253782"/>
    </source>
</evidence>
<dbReference type="CDD" id="cd01127">
    <property type="entry name" value="TrwB_TraG_TraD_VirD4"/>
    <property type="match status" value="1"/>
</dbReference>
<keyword evidence="5 7" id="KW-1133">Transmembrane helix</keyword>
<name>A0A369UWV6_9GAMM</name>
<reference evidence="8 9" key="1">
    <citation type="submission" date="2018-07" db="EMBL/GenBank/DDBJ databases">
        <title>Dyella tabacisoli L4-6T, whole genome shotgun sequence.</title>
        <authorList>
            <person name="Zhou X.-K."/>
            <person name="Li W.-J."/>
            <person name="Duan Y.-Q."/>
        </authorList>
    </citation>
    <scope>NUCLEOTIDE SEQUENCE [LARGE SCALE GENOMIC DNA]</scope>
    <source>
        <strain evidence="8 9">L4-6</strain>
    </source>
</reference>
<comment type="similarity">
    <text evidence="2">Belongs to the VirD4/TraG family.</text>
</comment>
<sequence length="562" mass="63669">MSKAKWYWAAGLILVALVAGEYFSGLLILLFLKLGSGQLQWDTYWSYLRALNLPQVQPYLSHIKLAGYIGFGLPVLLWLIALYFLARKKKQSMHGDARFARAHDLSKHGMFKPSDNGILVGKFKGDLVRLSGQQFVILAAPTRSGKGVGVVIPNLLEYQESTVVLDIKQENFELTSGWRASQGQEVYLFNPFAEDRRSHRWNPLSYVSKDPAFRVSDLMSIAAMLYPDGSDDQKFWVSQARNAFMAFTLYLFEKWEEDEKNDIPQKLRIRPTLGAVYRLSSGDGSELRTLYQWLAQQAFLSGNAHSAFANLLSQANETFASILGTFKEPLNAWINPVLDAATSEDDFLLTDVRRKKMTIYIGIQPNKLAESRLIVNLFFSQLINLNTKELPQNNPALKYQCLLLMDEFTSIGKVEIIATAVSYMAGYNIRLLPIIQSMAQLDATYGKDVSRTLMTNHALQIVYAPREQQDANDYSDMLGYTTVRKENITRGGGGRGDVSRSQSEERRALMLPQELKAMGHEKEVFLYEGIAFPVMCEKIRYYQDKYFTARLLPKVEIATLAI</sequence>
<evidence type="ECO:0000256" key="3">
    <source>
        <dbReference type="ARBA" id="ARBA00022475"/>
    </source>
</evidence>
<feature type="transmembrane region" description="Helical" evidence="7">
    <location>
        <begin position="65"/>
        <end position="86"/>
    </location>
</feature>
<dbReference type="PANTHER" id="PTHR37937:SF1">
    <property type="entry name" value="CONJUGATIVE TRANSFER: DNA TRANSPORT"/>
    <property type="match status" value="1"/>
</dbReference>
<dbReference type="InterPro" id="IPR003688">
    <property type="entry name" value="TraG/VirD4"/>
</dbReference>
<dbReference type="Proteomes" id="UP000253782">
    <property type="component" value="Unassembled WGS sequence"/>
</dbReference>
<evidence type="ECO:0000256" key="4">
    <source>
        <dbReference type="ARBA" id="ARBA00022692"/>
    </source>
</evidence>
<comment type="subcellular location">
    <subcellularLocation>
        <location evidence="1">Cell membrane</location>
        <topology evidence="1">Multi-pass membrane protein</topology>
    </subcellularLocation>
</comment>
<evidence type="ECO:0000256" key="2">
    <source>
        <dbReference type="ARBA" id="ARBA00008806"/>
    </source>
</evidence>
<accession>A0A369UWV6</accession>
<dbReference type="GO" id="GO:0005886">
    <property type="term" value="C:plasma membrane"/>
    <property type="evidence" value="ECO:0007669"/>
    <property type="project" value="UniProtKB-SubCell"/>
</dbReference>
<evidence type="ECO:0000256" key="1">
    <source>
        <dbReference type="ARBA" id="ARBA00004651"/>
    </source>
</evidence>
<dbReference type="Pfam" id="PF02534">
    <property type="entry name" value="T4SS-DNA_transf"/>
    <property type="match status" value="1"/>
</dbReference>
<evidence type="ECO:0000256" key="7">
    <source>
        <dbReference type="SAM" id="Phobius"/>
    </source>
</evidence>
<keyword evidence="6 7" id="KW-0472">Membrane</keyword>
<dbReference type="EMBL" id="QQAH01000003">
    <property type="protein sequence ID" value="RDD82799.1"/>
    <property type="molecule type" value="Genomic_DNA"/>
</dbReference>
<dbReference type="InterPro" id="IPR051539">
    <property type="entry name" value="T4SS-coupling_protein"/>
</dbReference>
<evidence type="ECO:0000256" key="5">
    <source>
        <dbReference type="ARBA" id="ARBA00022989"/>
    </source>
</evidence>
<proteinExistence type="inferred from homology"/>
<evidence type="ECO:0000313" key="8">
    <source>
        <dbReference type="EMBL" id="RDD82799.1"/>
    </source>
</evidence>
<dbReference type="InterPro" id="IPR027417">
    <property type="entry name" value="P-loop_NTPase"/>
</dbReference>
<organism evidence="8 9">
    <name type="scientific">Dyella tabacisoli</name>
    <dbReference type="NCBI Taxonomy" id="2282381"/>
    <lineage>
        <taxon>Bacteria</taxon>
        <taxon>Pseudomonadati</taxon>
        <taxon>Pseudomonadota</taxon>
        <taxon>Gammaproteobacteria</taxon>
        <taxon>Lysobacterales</taxon>
        <taxon>Rhodanobacteraceae</taxon>
        <taxon>Dyella</taxon>
    </lineage>
</organism>
<gene>
    <name evidence="8" type="ORF">DVJ77_04585</name>
</gene>
<keyword evidence="9" id="KW-1185">Reference proteome</keyword>
<protein>
    <submittedName>
        <fullName evidence="8">Type IV secretory system conjugative DNA transfer family protein</fullName>
    </submittedName>
</protein>
<dbReference type="Gene3D" id="3.40.50.300">
    <property type="entry name" value="P-loop containing nucleotide triphosphate hydrolases"/>
    <property type="match status" value="1"/>
</dbReference>
<keyword evidence="4 7" id="KW-0812">Transmembrane</keyword>
<dbReference type="RefSeq" id="WP_114844314.1">
    <property type="nucleotide sequence ID" value="NZ_JBHSPE010000001.1"/>
</dbReference>
<comment type="caution">
    <text evidence="8">The sequence shown here is derived from an EMBL/GenBank/DDBJ whole genome shotgun (WGS) entry which is preliminary data.</text>
</comment>
<dbReference type="OrthoDB" id="9759295at2"/>
<dbReference type="SUPFAM" id="SSF52540">
    <property type="entry name" value="P-loop containing nucleoside triphosphate hydrolases"/>
    <property type="match status" value="1"/>
</dbReference>
<feature type="transmembrane region" description="Helical" evidence="7">
    <location>
        <begin position="7"/>
        <end position="32"/>
    </location>
</feature>
<evidence type="ECO:0000256" key="6">
    <source>
        <dbReference type="ARBA" id="ARBA00023136"/>
    </source>
</evidence>